<evidence type="ECO:0000313" key="3">
    <source>
        <dbReference type="EMBL" id="KAI9551377.1"/>
    </source>
</evidence>
<dbReference type="PANTHER" id="PTHR15863">
    <property type="entry name" value="MRN COMPLEX-INTERACTING PROTEIN"/>
    <property type="match status" value="1"/>
</dbReference>
<accession>A0AAD5KHG7</accession>
<evidence type="ECO:0000256" key="1">
    <source>
        <dbReference type="SAM" id="MobiDB-lite"/>
    </source>
</evidence>
<keyword evidence="4" id="KW-1185">Reference proteome</keyword>
<organism evidence="3 4">
    <name type="scientific">Daphnia sinensis</name>
    <dbReference type="NCBI Taxonomy" id="1820382"/>
    <lineage>
        <taxon>Eukaryota</taxon>
        <taxon>Metazoa</taxon>
        <taxon>Ecdysozoa</taxon>
        <taxon>Arthropoda</taxon>
        <taxon>Crustacea</taxon>
        <taxon>Branchiopoda</taxon>
        <taxon>Diplostraca</taxon>
        <taxon>Cladocera</taxon>
        <taxon>Anomopoda</taxon>
        <taxon>Daphniidae</taxon>
        <taxon>Daphnia</taxon>
        <taxon>Daphnia similis group</taxon>
    </lineage>
</organism>
<sequence>MPQEFCVHKCYSCSMFQVHILKKSSNKWTCKMCGEKQSVNKVFGQGSAKDCREHVQKLNLLKGMSAEPVEHENEQDNKNKKKELCSLDNDDCKHVPKDPACSDVPLMKVSKWECFLNSDSDIE</sequence>
<name>A0AAD5KHG7_9CRUS</name>
<dbReference type="AlphaFoldDB" id="A0AAD5KHG7"/>
<comment type="caution">
    <text evidence="3">The sequence shown here is derived from an EMBL/GenBank/DDBJ whole genome shotgun (WGS) entry which is preliminary data.</text>
</comment>
<feature type="region of interest" description="Disordered" evidence="1">
    <location>
        <begin position="62"/>
        <end position="81"/>
    </location>
</feature>
<reference evidence="3 4" key="1">
    <citation type="submission" date="2022-05" db="EMBL/GenBank/DDBJ databases">
        <title>A multi-omics perspective on studying reproductive biology in Daphnia sinensis.</title>
        <authorList>
            <person name="Jia J."/>
        </authorList>
    </citation>
    <scope>NUCLEOTIDE SEQUENCE [LARGE SCALE GENOMIC DNA]</scope>
    <source>
        <strain evidence="3 4">WSL</strain>
    </source>
</reference>
<proteinExistence type="predicted"/>
<feature type="compositionally biased region" description="Basic and acidic residues" evidence="1">
    <location>
        <begin position="68"/>
        <end position="81"/>
    </location>
</feature>
<dbReference type="Proteomes" id="UP000820818">
    <property type="component" value="Linkage Group LG10"/>
</dbReference>
<dbReference type="GO" id="GO:0003682">
    <property type="term" value="F:chromatin binding"/>
    <property type="evidence" value="ECO:0007669"/>
    <property type="project" value="TreeGrafter"/>
</dbReference>
<dbReference type="InterPro" id="IPR032739">
    <property type="entry name" value="MRNIP"/>
</dbReference>
<dbReference type="PANTHER" id="PTHR15863:SF2">
    <property type="entry name" value="MRN COMPLEX-INTERACTING PROTEIN"/>
    <property type="match status" value="1"/>
</dbReference>
<dbReference type="InterPro" id="IPR049472">
    <property type="entry name" value="MRNIP_N"/>
</dbReference>
<dbReference type="Pfam" id="PF15749">
    <property type="entry name" value="MRNIP"/>
    <property type="match status" value="1"/>
</dbReference>
<evidence type="ECO:0000313" key="4">
    <source>
        <dbReference type="Proteomes" id="UP000820818"/>
    </source>
</evidence>
<dbReference type="GO" id="GO:0007095">
    <property type="term" value="P:mitotic G2 DNA damage checkpoint signaling"/>
    <property type="evidence" value="ECO:0007669"/>
    <property type="project" value="TreeGrafter"/>
</dbReference>
<evidence type="ECO:0000259" key="2">
    <source>
        <dbReference type="Pfam" id="PF15749"/>
    </source>
</evidence>
<dbReference type="GO" id="GO:0005634">
    <property type="term" value="C:nucleus"/>
    <property type="evidence" value="ECO:0007669"/>
    <property type="project" value="TreeGrafter"/>
</dbReference>
<protein>
    <submittedName>
        <fullName evidence="3">UPF0544 protein C5orf45-like protein</fullName>
    </submittedName>
</protein>
<feature type="domain" description="MRN complex-interacting protein N-terminal" evidence="2">
    <location>
        <begin position="9"/>
        <end position="113"/>
    </location>
</feature>
<dbReference type="EMBL" id="WJBH02000010">
    <property type="protein sequence ID" value="KAI9551377.1"/>
    <property type="molecule type" value="Genomic_DNA"/>
</dbReference>
<gene>
    <name evidence="3" type="ORF">GHT06_021710</name>
</gene>